<evidence type="ECO:0000256" key="5">
    <source>
        <dbReference type="ARBA" id="ARBA00022829"/>
    </source>
</evidence>
<evidence type="ECO:0000256" key="3">
    <source>
        <dbReference type="ARBA" id="ARBA00022490"/>
    </source>
</evidence>
<dbReference type="InterPro" id="IPR013762">
    <property type="entry name" value="Integrase-like_cat_sf"/>
</dbReference>
<dbReference type="PANTHER" id="PTHR30349">
    <property type="entry name" value="PHAGE INTEGRASE-RELATED"/>
    <property type="match status" value="1"/>
</dbReference>
<sequence length="303" mass="35311">MDWNERIQDFANALKFEKNLSNNTIDAYTRDIKKLQYFAENKLNDTSALDISYEQIQEYLYQISKNYTNERSQSRWISSIKAFFKFLHEDELRADNPARLLETPKLGLYLPDTLSFEEIESLIEAIDKTTSLGKRNHTIIETLYGCGLRVSELVELKISNLNFEEEFIIVDGKGGKTRLVPLAQYTAKLIKDYLLEVRSEIKINPKHSDILFLNRRGSKLTRVMVFIIIKDLALQANIKKNISPHTFRHSFATHLLKNGADLRYIQEMLGHSSITTTEIYTHLDNEDLRETIMKYHPRNNTNT</sequence>
<comment type="subcellular location">
    <subcellularLocation>
        <location evidence="1 10">Cytoplasm</location>
    </subcellularLocation>
</comment>
<dbReference type="NCBIfam" id="TIGR02225">
    <property type="entry name" value="recomb_XerD"/>
    <property type="match status" value="1"/>
</dbReference>
<dbReference type="GO" id="GO:0051301">
    <property type="term" value="P:cell division"/>
    <property type="evidence" value="ECO:0007669"/>
    <property type="project" value="UniProtKB-KW"/>
</dbReference>
<dbReference type="GO" id="GO:0006313">
    <property type="term" value="P:DNA transposition"/>
    <property type="evidence" value="ECO:0007669"/>
    <property type="project" value="UniProtKB-UniRule"/>
</dbReference>
<evidence type="ECO:0000256" key="1">
    <source>
        <dbReference type="ARBA" id="ARBA00004496"/>
    </source>
</evidence>
<feature type="active site" description="O-(3'-phospho-DNA)-tyrosine intermediate" evidence="10">
    <location>
        <position position="280"/>
    </location>
</feature>
<evidence type="ECO:0000256" key="10">
    <source>
        <dbReference type="HAMAP-Rule" id="MF_01808"/>
    </source>
</evidence>
<feature type="domain" description="Tyr recombinase" evidence="11">
    <location>
        <begin position="109"/>
        <end position="293"/>
    </location>
</feature>
<dbReference type="GO" id="GO:0005737">
    <property type="term" value="C:cytoplasm"/>
    <property type="evidence" value="ECO:0007669"/>
    <property type="project" value="UniProtKB-SubCell"/>
</dbReference>
<keyword evidence="3 10" id="KW-0963">Cytoplasm</keyword>
<gene>
    <name evidence="13" type="primary">xerD</name>
    <name evidence="10" type="synonym">xerC</name>
    <name evidence="13" type="ORF">OKE68_06140</name>
</gene>
<evidence type="ECO:0000259" key="11">
    <source>
        <dbReference type="PROSITE" id="PS51898"/>
    </source>
</evidence>
<dbReference type="CDD" id="cd00798">
    <property type="entry name" value="INT_XerDC_C"/>
    <property type="match status" value="1"/>
</dbReference>
<keyword evidence="9 10" id="KW-0131">Cell cycle</keyword>
<keyword evidence="5 10" id="KW-0159">Chromosome partition</keyword>
<protein>
    <recommendedName>
        <fullName evidence="10">Tyrosine recombinase XerC</fullName>
    </recommendedName>
</protein>
<dbReference type="Pfam" id="PF00589">
    <property type="entry name" value="Phage_integrase"/>
    <property type="match status" value="1"/>
</dbReference>
<keyword evidence="4 10" id="KW-0132">Cell division</keyword>
<dbReference type="Proteomes" id="UP001207440">
    <property type="component" value="Unassembled WGS sequence"/>
</dbReference>
<dbReference type="InterPro" id="IPR010998">
    <property type="entry name" value="Integrase_recombinase_N"/>
</dbReference>
<name>A0AAP3APC5_RIEAN</name>
<feature type="active site" evidence="10">
    <location>
        <position position="173"/>
    </location>
</feature>
<reference evidence="13" key="1">
    <citation type="submission" date="2022-10" db="EMBL/GenBank/DDBJ databases">
        <title>Sifting through the core-genome to identify putative cross-protective antigens against Riemerella anatipestifer.</title>
        <authorList>
            <person name="Zheng X."/>
            <person name="Zhang W."/>
        </authorList>
    </citation>
    <scope>NUCLEOTIDE SEQUENCE</scope>
    <source>
        <strain evidence="13">ZWRA178</strain>
    </source>
</reference>
<dbReference type="GO" id="GO:0003677">
    <property type="term" value="F:DNA binding"/>
    <property type="evidence" value="ECO:0007669"/>
    <property type="project" value="UniProtKB-UniRule"/>
</dbReference>
<comment type="caution">
    <text evidence="13">The sequence shown here is derived from an EMBL/GenBank/DDBJ whole genome shotgun (WGS) entry which is preliminary data.</text>
</comment>
<keyword evidence="8 10" id="KW-0233">DNA recombination</keyword>
<feature type="domain" description="Core-binding (CB)" evidence="12">
    <location>
        <begin position="1"/>
        <end position="88"/>
    </location>
</feature>
<dbReference type="InterPro" id="IPR011932">
    <property type="entry name" value="Recomb_XerD"/>
</dbReference>
<evidence type="ECO:0000256" key="6">
    <source>
        <dbReference type="ARBA" id="ARBA00022908"/>
    </source>
</evidence>
<dbReference type="PANTHER" id="PTHR30349:SF81">
    <property type="entry name" value="TYROSINE RECOMBINASE XERC"/>
    <property type="match status" value="1"/>
</dbReference>
<comment type="function">
    <text evidence="10">Site-specific tyrosine recombinase, which acts by catalyzing the cutting and rejoining of the recombining DNA molecules. The XerC-XerD complex is essential to convert dimers of the bacterial chromosome into monomers to permit their segregation at cell division. It also contributes to the segregational stability of plasmids.</text>
</comment>
<dbReference type="InterPro" id="IPR023009">
    <property type="entry name" value="Tyrosine_recombinase_XerC/XerD"/>
</dbReference>
<dbReference type="InterPro" id="IPR050090">
    <property type="entry name" value="Tyrosine_recombinase_XerCD"/>
</dbReference>
<dbReference type="PROSITE" id="PS51900">
    <property type="entry name" value="CB"/>
    <property type="match status" value="1"/>
</dbReference>
<dbReference type="Gene3D" id="1.10.150.130">
    <property type="match status" value="1"/>
</dbReference>
<feature type="active site" evidence="10">
    <location>
        <position position="149"/>
    </location>
</feature>
<dbReference type="NCBIfam" id="NF001399">
    <property type="entry name" value="PRK00283.1"/>
    <property type="match status" value="1"/>
</dbReference>
<keyword evidence="6 10" id="KW-0229">DNA integration</keyword>
<evidence type="ECO:0000256" key="2">
    <source>
        <dbReference type="ARBA" id="ARBA00010450"/>
    </source>
</evidence>
<proteinExistence type="inferred from homology"/>
<dbReference type="SUPFAM" id="SSF56349">
    <property type="entry name" value="DNA breaking-rejoining enzymes"/>
    <property type="match status" value="1"/>
</dbReference>
<organism evidence="13 14">
    <name type="scientific">Riemerella anatipestifer</name>
    <name type="common">Moraxella anatipestifer</name>
    <dbReference type="NCBI Taxonomy" id="34085"/>
    <lineage>
        <taxon>Bacteria</taxon>
        <taxon>Pseudomonadati</taxon>
        <taxon>Bacteroidota</taxon>
        <taxon>Flavobacteriia</taxon>
        <taxon>Flavobacteriales</taxon>
        <taxon>Weeksellaceae</taxon>
        <taxon>Riemerella</taxon>
    </lineage>
</organism>
<evidence type="ECO:0000256" key="9">
    <source>
        <dbReference type="ARBA" id="ARBA00023306"/>
    </source>
</evidence>
<comment type="similarity">
    <text evidence="10">Belongs to the 'phage' integrase family. XerC subfamily.</text>
</comment>
<feature type="active site" evidence="10">
    <location>
        <position position="271"/>
    </location>
</feature>
<evidence type="ECO:0000259" key="12">
    <source>
        <dbReference type="PROSITE" id="PS51900"/>
    </source>
</evidence>
<evidence type="ECO:0000256" key="4">
    <source>
        <dbReference type="ARBA" id="ARBA00022618"/>
    </source>
</evidence>
<evidence type="ECO:0000256" key="8">
    <source>
        <dbReference type="ARBA" id="ARBA00023172"/>
    </source>
</evidence>
<dbReference type="InterPro" id="IPR044068">
    <property type="entry name" value="CB"/>
</dbReference>
<evidence type="ECO:0000313" key="14">
    <source>
        <dbReference type="Proteomes" id="UP001207440"/>
    </source>
</evidence>
<dbReference type="HAMAP" id="MF_01808">
    <property type="entry name" value="Recomb_XerC_XerD"/>
    <property type="match status" value="1"/>
</dbReference>
<evidence type="ECO:0000256" key="7">
    <source>
        <dbReference type="ARBA" id="ARBA00023125"/>
    </source>
</evidence>
<feature type="active site" evidence="10">
    <location>
        <position position="245"/>
    </location>
</feature>
<keyword evidence="7 10" id="KW-0238">DNA-binding</keyword>
<dbReference type="GO" id="GO:0009037">
    <property type="term" value="F:tyrosine-based site-specific recombinase activity"/>
    <property type="evidence" value="ECO:0007669"/>
    <property type="project" value="UniProtKB-UniRule"/>
</dbReference>
<dbReference type="GO" id="GO:0007059">
    <property type="term" value="P:chromosome segregation"/>
    <property type="evidence" value="ECO:0007669"/>
    <property type="project" value="UniProtKB-UniRule"/>
</dbReference>
<dbReference type="Pfam" id="PF02899">
    <property type="entry name" value="Phage_int_SAM_1"/>
    <property type="match status" value="1"/>
</dbReference>
<dbReference type="RefSeq" id="WP_064970463.1">
    <property type="nucleotide sequence ID" value="NZ_CP029760.1"/>
</dbReference>
<dbReference type="EMBL" id="JAOZYT010000031">
    <property type="protein sequence ID" value="MCW0523893.1"/>
    <property type="molecule type" value="Genomic_DNA"/>
</dbReference>
<dbReference type="AlphaFoldDB" id="A0AAP3APC5"/>
<evidence type="ECO:0000313" key="13">
    <source>
        <dbReference type="EMBL" id="MCW0523893.1"/>
    </source>
</evidence>
<accession>A0AAP3APC5</accession>
<dbReference type="NCBIfam" id="NF040815">
    <property type="entry name" value="recomb_XerA_Arch"/>
    <property type="match status" value="1"/>
</dbReference>
<dbReference type="InterPro" id="IPR004107">
    <property type="entry name" value="Integrase_SAM-like_N"/>
</dbReference>
<dbReference type="InterPro" id="IPR011010">
    <property type="entry name" value="DNA_brk_join_enz"/>
</dbReference>
<comment type="similarity">
    <text evidence="2">Belongs to the 'phage' integrase family. XerD subfamily.</text>
</comment>
<feature type="active site" evidence="10">
    <location>
        <position position="248"/>
    </location>
</feature>
<dbReference type="Gene3D" id="1.10.443.10">
    <property type="entry name" value="Intergrase catalytic core"/>
    <property type="match status" value="1"/>
</dbReference>
<dbReference type="InterPro" id="IPR002104">
    <property type="entry name" value="Integrase_catalytic"/>
</dbReference>
<dbReference type="PROSITE" id="PS51898">
    <property type="entry name" value="TYR_RECOMBINASE"/>
    <property type="match status" value="1"/>
</dbReference>
<comment type="subunit">
    <text evidence="10">Forms a cyclic heterotetrameric complex composed of two molecules of XerC and two molecules of XerD.</text>
</comment>